<dbReference type="PROSITE" id="PS51186">
    <property type="entry name" value="GNAT"/>
    <property type="match status" value="1"/>
</dbReference>
<protein>
    <submittedName>
        <fullName evidence="4">GCN5-related N-acetyltransferase</fullName>
    </submittedName>
</protein>
<evidence type="ECO:0000313" key="4">
    <source>
        <dbReference type="EMBL" id="ADV81508.1"/>
    </source>
</evidence>
<dbReference type="AlphaFoldDB" id="E8V5H4"/>
<dbReference type="EMBL" id="CP002467">
    <property type="protein sequence ID" value="ADV81508.1"/>
    <property type="molecule type" value="Genomic_DNA"/>
</dbReference>
<dbReference type="HOGENOM" id="CLU_013985_35_2_0"/>
<evidence type="ECO:0000259" key="3">
    <source>
        <dbReference type="PROSITE" id="PS51186"/>
    </source>
</evidence>
<dbReference type="CDD" id="cd04301">
    <property type="entry name" value="NAT_SF"/>
    <property type="match status" value="1"/>
</dbReference>
<reference evidence="4 5" key="1">
    <citation type="journal article" date="2012" name="Stand. Genomic Sci.">
        <title>Complete genome sequence of Terriglobus saanensis type strain SP1PR4(T), an Acidobacteria from tundra soil.</title>
        <authorList>
            <person name="Rawat S.R."/>
            <person name="Mannisto M.K."/>
            <person name="Starovoytov V."/>
            <person name="Goodwin L."/>
            <person name="Nolan M."/>
            <person name="Hauser L."/>
            <person name="Land M."/>
            <person name="Davenport K.W."/>
            <person name="Woyke T."/>
            <person name="Haggblom M.M."/>
        </authorList>
    </citation>
    <scope>NUCLEOTIDE SEQUENCE</scope>
    <source>
        <strain evidence="5">ATCC BAA-1853 / DSM 23119 / SP1PR4</strain>
    </source>
</reference>
<dbReference type="Pfam" id="PF00583">
    <property type="entry name" value="Acetyltransf_1"/>
    <property type="match status" value="1"/>
</dbReference>
<dbReference type="STRING" id="401053.AciPR4_0674"/>
<organism evidence="4 5">
    <name type="scientific">Terriglobus saanensis (strain ATCC BAA-1853 / DSM 23119 / SP1PR4)</name>
    <dbReference type="NCBI Taxonomy" id="401053"/>
    <lineage>
        <taxon>Bacteria</taxon>
        <taxon>Pseudomonadati</taxon>
        <taxon>Acidobacteriota</taxon>
        <taxon>Terriglobia</taxon>
        <taxon>Terriglobales</taxon>
        <taxon>Acidobacteriaceae</taxon>
        <taxon>Terriglobus</taxon>
    </lineage>
</organism>
<gene>
    <name evidence="4" type="ordered locus">AciPR4_0674</name>
</gene>
<sequence length="159" mass="18236">MHKIRLATVDDAATISRQRRLMFADNFSRTEQEFDQLEAAFTEWVTPRLADGSYLGWFAVEDDTILAACGLWIMDFLPHWMDIAPARGYLTNFYTAPAARGRGLAKELLRISVEECKKRGIGVVTLHASKFGRPIYERFGFAQNNEMILRLNEDTQGWE</sequence>
<evidence type="ECO:0000256" key="2">
    <source>
        <dbReference type="ARBA" id="ARBA00023315"/>
    </source>
</evidence>
<evidence type="ECO:0000313" key="5">
    <source>
        <dbReference type="Proteomes" id="UP000006844"/>
    </source>
</evidence>
<keyword evidence="1 4" id="KW-0808">Transferase</keyword>
<dbReference type="InterPro" id="IPR000182">
    <property type="entry name" value="GNAT_dom"/>
</dbReference>
<dbReference type="Gene3D" id="3.40.630.30">
    <property type="match status" value="1"/>
</dbReference>
<name>E8V5H4_TERSS</name>
<dbReference type="OrthoDB" id="119498at2"/>
<dbReference type="PANTHER" id="PTHR43877">
    <property type="entry name" value="AMINOALKYLPHOSPHONATE N-ACETYLTRANSFERASE-RELATED-RELATED"/>
    <property type="match status" value="1"/>
</dbReference>
<dbReference type="Proteomes" id="UP000006844">
    <property type="component" value="Chromosome"/>
</dbReference>
<proteinExistence type="predicted"/>
<evidence type="ECO:0000256" key="1">
    <source>
        <dbReference type="ARBA" id="ARBA00022679"/>
    </source>
</evidence>
<keyword evidence="2" id="KW-0012">Acyltransferase</keyword>
<dbReference type="InterPro" id="IPR050832">
    <property type="entry name" value="Bact_Acetyltransf"/>
</dbReference>
<feature type="domain" description="N-acetyltransferase" evidence="3">
    <location>
        <begin position="2"/>
        <end position="159"/>
    </location>
</feature>
<dbReference type="GO" id="GO:0016747">
    <property type="term" value="F:acyltransferase activity, transferring groups other than amino-acyl groups"/>
    <property type="evidence" value="ECO:0007669"/>
    <property type="project" value="InterPro"/>
</dbReference>
<dbReference type="SUPFAM" id="SSF55729">
    <property type="entry name" value="Acyl-CoA N-acyltransferases (Nat)"/>
    <property type="match status" value="1"/>
</dbReference>
<dbReference type="eggNOG" id="COG0454">
    <property type="taxonomic scope" value="Bacteria"/>
</dbReference>
<dbReference type="InterPro" id="IPR016181">
    <property type="entry name" value="Acyl_CoA_acyltransferase"/>
</dbReference>
<keyword evidence="5" id="KW-1185">Reference proteome</keyword>
<dbReference type="KEGG" id="tsa:AciPR4_0674"/>
<accession>E8V5H4</accession>